<keyword evidence="3" id="KW-1185">Reference proteome</keyword>
<comment type="caution">
    <text evidence="2">The sequence shown here is derived from an EMBL/GenBank/DDBJ whole genome shotgun (WGS) entry which is preliminary data.</text>
</comment>
<name>A0ABP4DZW9_9ACTN</name>
<evidence type="ECO:0000313" key="2">
    <source>
        <dbReference type="EMBL" id="GAA1082791.1"/>
    </source>
</evidence>
<reference evidence="3" key="1">
    <citation type="journal article" date="2019" name="Int. J. Syst. Evol. Microbiol.">
        <title>The Global Catalogue of Microorganisms (GCM) 10K type strain sequencing project: providing services to taxonomists for standard genome sequencing and annotation.</title>
        <authorList>
            <consortium name="The Broad Institute Genomics Platform"/>
            <consortium name="The Broad Institute Genome Sequencing Center for Infectious Disease"/>
            <person name="Wu L."/>
            <person name="Ma J."/>
        </authorList>
    </citation>
    <scope>NUCLEOTIDE SEQUENCE [LARGE SCALE GENOMIC DNA]</scope>
    <source>
        <strain evidence="3">JCM 13004</strain>
    </source>
</reference>
<feature type="region of interest" description="Disordered" evidence="1">
    <location>
        <begin position="60"/>
        <end position="79"/>
    </location>
</feature>
<feature type="compositionally biased region" description="Polar residues" evidence="1">
    <location>
        <begin position="69"/>
        <end position="79"/>
    </location>
</feature>
<gene>
    <name evidence="2" type="ORF">GCM10009665_80420</name>
</gene>
<evidence type="ECO:0000256" key="1">
    <source>
        <dbReference type="SAM" id="MobiDB-lite"/>
    </source>
</evidence>
<proteinExistence type="predicted"/>
<sequence>MGCGGSAVLPRFRGPRQDWDCSGCPDCGMSGAGDDWGRRLGSEYLVGALGSEDVHVLLNDPVGPRDFSGNGSPESARPS</sequence>
<evidence type="ECO:0000313" key="3">
    <source>
        <dbReference type="Proteomes" id="UP001500037"/>
    </source>
</evidence>
<dbReference type="Proteomes" id="UP001500037">
    <property type="component" value="Unassembled WGS sequence"/>
</dbReference>
<accession>A0ABP4DZW9</accession>
<protein>
    <submittedName>
        <fullName evidence="2">Uncharacterized protein</fullName>
    </submittedName>
</protein>
<organism evidence="2 3">
    <name type="scientific">Kitasatospora nipponensis</name>
    <dbReference type="NCBI Taxonomy" id="258049"/>
    <lineage>
        <taxon>Bacteria</taxon>
        <taxon>Bacillati</taxon>
        <taxon>Actinomycetota</taxon>
        <taxon>Actinomycetes</taxon>
        <taxon>Kitasatosporales</taxon>
        <taxon>Streptomycetaceae</taxon>
        <taxon>Kitasatospora</taxon>
    </lineage>
</organism>
<dbReference type="EMBL" id="BAAALF010000963">
    <property type="protein sequence ID" value="GAA1082791.1"/>
    <property type="molecule type" value="Genomic_DNA"/>
</dbReference>